<evidence type="ECO:0000256" key="8">
    <source>
        <dbReference type="ARBA" id="ARBA00023136"/>
    </source>
</evidence>
<protein>
    <recommendedName>
        <fullName evidence="10">Large-conductance mechanosensitive channel</fullName>
    </recommendedName>
</protein>
<dbReference type="OrthoDB" id="9810350at2"/>
<dbReference type="InterPro" id="IPR019823">
    <property type="entry name" value="Mechanosensitive_channel_CS"/>
</dbReference>
<evidence type="ECO:0000256" key="2">
    <source>
        <dbReference type="ARBA" id="ARBA00007254"/>
    </source>
</evidence>
<keyword evidence="8 10" id="KW-0472">Membrane</keyword>
<organism evidence="11 12">
    <name type="scientific">Sorangium cellulosum</name>
    <name type="common">Polyangium cellulosum</name>
    <dbReference type="NCBI Taxonomy" id="56"/>
    <lineage>
        <taxon>Bacteria</taxon>
        <taxon>Pseudomonadati</taxon>
        <taxon>Myxococcota</taxon>
        <taxon>Polyangia</taxon>
        <taxon>Polyangiales</taxon>
        <taxon>Polyangiaceae</taxon>
        <taxon>Sorangium</taxon>
    </lineage>
</organism>
<proteinExistence type="inferred from homology"/>
<evidence type="ECO:0000256" key="10">
    <source>
        <dbReference type="HAMAP-Rule" id="MF_00115"/>
    </source>
</evidence>
<dbReference type="EMBL" id="JEMA01001161">
    <property type="protein sequence ID" value="KYF61678.1"/>
    <property type="molecule type" value="Genomic_DNA"/>
</dbReference>
<dbReference type="Gene3D" id="1.10.1200.120">
    <property type="entry name" value="Large-conductance mechanosensitive channel, MscL, domain 1"/>
    <property type="match status" value="1"/>
</dbReference>
<accession>A0A150Q241</accession>
<feature type="transmembrane region" description="Helical" evidence="10">
    <location>
        <begin position="88"/>
        <end position="106"/>
    </location>
</feature>
<dbReference type="PANTHER" id="PTHR30266">
    <property type="entry name" value="MECHANOSENSITIVE CHANNEL MSCL"/>
    <property type="match status" value="1"/>
</dbReference>
<dbReference type="Proteomes" id="UP000075260">
    <property type="component" value="Unassembled WGS sequence"/>
</dbReference>
<comment type="subcellular location">
    <subcellularLocation>
        <location evidence="1 10">Cell membrane</location>
        <topology evidence="1 10">Multi-pass membrane protein</topology>
    </subcellularLocation>
</comment>
<dbReference type="GO" id="GO:0005886">
    <property type="term" value="C:plasma membrane"/>
    <property type="evidence" value="ECO:0007669"/>
    <property type="project" value="UniProtKB-SubCell"/>
</dbReference>
<dbReference type="InterPro" id="IPR001185">
    <property type="entry name" value="MS_channel"/>
</dbReference>
<feature type="transmembrane region" description="Helical" evidence="10">
    <location>
        <begin position="12"/>
        <end position="32"/>
    </location>
</feature>
<dbReference type="NCBIfam" id="TIGR00220">
    <property type="entry name" value="mscL"/>
    <property type="match status" value="1"/>
</dbReference>
<dbReference type="GO" id="GO:0008381">
    <property type="term" value="F:mechanosensitive monoatomic ion channel activity"/>
    <property type="evidence" value="ECO:0007669"/>
    <property type="project" value="UniProtKB-UniRule"/>
</dbReference>
<dbReference type="InterPro" id="IPR036019">
    <property type="entry name" value="MscL_channel"/>
</dbReference>
<evidence type="ECO:0000256" key="4">
    <source>
        <dbReference type="ARBA" id="ARBA00022475"/>
    </source>
</evidence>
<keyword evidence="4 10" id="KW-1003">Cell membrane</keyword>
<evidence type="ECO:0000256" key="1">
    <source>
        <dbReference type="ARBA" id="ARBA00004651"/>
    </source>
</evidence>
<comment type="function">
    <text evidence="10">Channel that opens in response to stretch forces in the membrane lipid bilayer. May participate in the regulation of osmotic pressure changes within the cell.</text>
</comment>
<dbReference type="InterPro" id="IPR037673">
    <property type="entry name" value="MSC/AndL"/>
</dbReference>
<evidence type="ECO:0000256" key="6">
    <source>
        <dbReference type="ARBA" id="ARBA00022989"/>
    </source>
</evidence>
<comment type="caution">
    <text evidence="11">The sequence shown here is derived from an EMBL/GenBank/DDBJ whole genome shotgun (WGS) entry which is preliminary data.</text>
</comment>
<evidence type="ECO:0000313" key="11">
    <source>
        <dbReference type="EMBL" id="KYF61678.1"/>
    </source>
</evidence>
<dbReference type="Pfam" id="PF01741">
    <property type="entry name" value="MscL"/>
    <property type="match status" value="1"/>
</dbReference>
<name>A0A150Q241_SORCE</name>
<dbReference type="PANTHER" id="PTHR30266:SF2">
    <property type="entry name" value="LARGE-CONDUCTANCE MECHANOSENSITIVE CHANNEL"/>
    <property type="match status" value="1"/>
</dbReference>
<dbReference type="HAMAP" id="MF_00115">
    <property type="entry name" value="MscL"/>
    <property type="match status" value="1"/>
</dbReference>
<dbReference type="RefSeq" id="WP_061612973.1">
    <property type="nucleotide sequence ID" value="NZ_JEMA01001161.1"/>
</dbReference>
<reference evidence="11 12" key="1">
    <citation type="submission" date="2014-02" db="EMBL/GenBank/DDBJ databases">
        <title>The small core and large imbalanced accessory genome model reveals a collaborative survival strategy of Sorangium cellulosum strains in nature.</title>
        <authorList>
            <person name="Han K."/>
            <person name="Peng R."/>
            <person name="Blom J."/>
            <person name="Li Y.-Z."/>
        </authorList>
    </citation>
    <scope>NUCLEOTIDE SEQUENCE [LARGE SCALE GENOMIC DNA]</scope>
    <source>
        <strain evidence="11 12">So0008-312</strain>
    </source>
</reference>
<gene>
    <name evidence="10" type="primary">mscL</name>
    <name evidence="11" type="ORF">BE15_12710</name>
</gene>
<keyword evidence="9 10" id="KW-0407">Ion channel</keyword>
<evidence type="ECO:0000256" key="9">
    <source>
        <dbReference type="ARBA" id="ARBA00023303"/>
    </source>
</evidence>
<keyword evidence="5 10" id="KW-0812">Transmembrane</keyword>
<dbReference type="PROSITE" id="PS01327">
    <property type="entry name" value="MSCL"/>
    <property type="match status" value="1"/>
</dbReference>
<sequence>MFWDDFKKFAIRGNVVDMAVGVVIGAAFGNIVKSLVDHLIMPPIGLLTGGIDFSRHYIVLKAPTGPGPHTTIDEMTKAGAVLLQYGQVINNLVSFFIVAFSVFLLMQLMGKLQRKQEEAVATTKECPECAMTIPIKAVRCGHCTAALKAA</sequence>
<dbReference type="PRINTS" id="PR01264">
    <property type="entry name" value="MECHCHANNEL"/>
</dbReference>
<keyword evidence="7 10" id="KW-0406">Ion transport</keyword>
<evidence type="ECO:0000313" key="12">
    <source>
        <dbReference type="Proteomes" id="UP000075260"/>
    </source>
</evidence>
<keyword evidence="3 10" id="KW-0813">Transport</keyword>
<keyword evidence="6 10" id="KW-1133">Transmembrane helix</keyword>
<evidence type="ECO:0000256" key="7">
    <source>
        <dbReference type="ARBA" id="ARBA00023065"/>
    </source>
</evidence>
<dbReference type="AlphaFoldDB" id="A0A150Q241"/>
<evidence type="ECO:0000256" key="5">
    <source>
        <dbReference type="ARBA" id="ARBA00022692"/>
    </source>
</evidence>
<evidence type="ECO:0000256" key="3">
    <source>
        <dbReference type="ARBA" id="ARBA00022448"/>
    </source>
</evidence>
<dbReference type="SUPFAM" id="SSF81330">
    <property type="entry name" value="Gated mechanosensitive channel"/>
    <property type="match status" value="1"/>
</dbReference>
<comment type="similarity">
    <text evidence="2 10">Belongs to the MscL family.</text>
</comment>
<comment type="subunit">
    <text evidence="10">Homopentamer.</text>
</comment>